<sequence length="227" mass="25247">MAERFRHWQPRRRTLWLGALAATVFGLAEAGSYEDFFTAVLRDDADSVRRLLQRGFDPNTPNPEGETALLMAIREGSRQVVELLLDVPAVDVERRNHHDESPLMLAAIKGERAWVQRLIARDADVNKPGWTPLHYAASRGHVEIMQLLLDEHAYIDAASPNGTTPLMMAARYGTPAAVKLLLEEGADPSLKNDLGLTAIDFAQMAKNAESAELIAAFIRARRPKGEW</sequence>
<evidence type="ECO:0000256" key="2">
    <source>
        <dbReference type="ARBA" id="ARBA00023043"/>
    </source>
</evidence>
<dbReference type="RefSeq" id="WP_124221765.1">
    <property type="nucleotide sequence ID" value="NZ_RKQL01000002.1"/>
</dbReference>
<dbReference type="SUPFAM" id="SSF48403">
    <property type="entry name" value="Ankyrin repeat"/>
    <property type="match status" value="1"/>
</dbReference>
<keyword evidence="5" id="KW-1185">Reference proteome</keyword>
<feature type="repeat" description="ANK" evidence="3">
    <location>
        <begin position="64"/>
        <end position="86"/>
    </location>
</feature>
<dbReference type="AlphaFoldDB" id="A0A3N4VCZ1"/>
<dbReference type="Gene3D" id="1.25.40.20">
    <property type="entry name" value="Ankyrin repeat-containing domain"/>
    <property type="match status" value="1"/>
</dbReference>
<dbReference type="PANTHER" id="PTHR24171">
    <property type="entry name" value="ANKYRIN REPEAT DOMAIN-CONTAINING PROTEIN 39-RELATED"/>
    <property type="match status" value="1"/>
</dbReference>
<evidence type="ECO:0000256" key="1">
    <source>
        <dbReference type="ARBA" id="ARBA00022737"/>
    </source>
</evidence>
<evidence type="ECO:0000256" key="3">
    <source>
        <dbReference type="PROSITE-ProRule" id="PRU00023"/>
    </source>
</evidence>
<dbReference type="Pfam" id="PF12796">
    <property type="entry name" value="Ank_2"/>
    <property type="match status" value="1"/>
</dbReference>
<feature type="repeat" description="ANK" evidence="3">
    <location>
        <begin position="128"/>
        <end position="160"/>
    </location>
</feature>
<dbReference type="Pfam" id="PF13637">
    <property type="entry name" value="Ank_4"/>
    <property type="match status" value="1"/>
</dbReference>
<evidence type="ECO:0000313" key="4">
    <source>
        <dbReference type="EMBL" id="RPE70804.1"/>
    </source>
</evidence>
<name>A0A3N4VCZ1_9BURK</name>
<keyword evidence="1" id="KW-0677">Repeat</keyword>
<organism evidence="4 5">
    <name type="scientific">Tibeticola sediminis</name>
    <dbReference type="NCBI Taxonomy" id="1917811"/>
    <lineage>
        <taxon>Bacteria</taxon>
        <taxon>Pseudomonadati</taxon>
        <taxon>Pseudomonadota</taxon>
        <taxon>Betaproteobacteria</taxon>
        <taxon>Burkholderiales</taxon>
        <taxon>Comamonadaceae</taxon>
        <taxon>Tibeticola</taxon>
    </lineage>
</organism>
<dbReference type="Proteomes" id="UP000272193">
    <property type="component" value="Unassembled WGS sequence"/>
</dbReference>
<keyword evidence="2 3" id="KW-0040">ANK repeat</keyword>
<dbReference type="PRINTS" id="PR01415">
    <property type="entry name" value="ANKYRIN"/>
</dbReference>
<reference evidence="4 5" key="1">
    <citation type="submission" date="2018-11" db="EMBL/GenBank/DDBJ databases">
        <title>Genomic Encyclopedia of Type Strains, Phase IV (KMG-IV): sequencing the most valuable type-strain genomes for metagenomic binning, comparative biology and taxonomic classification.</title>
        <authorList>
            <person name="Goeker M."/>
        </authorList>
    </citation>
    <scope>NUCLEOTIDE SEQUENCE [LARGE SCALE GENOMIC DNA]</scope>
    <source>
        <strain evidence="4 5">DSM 101684</strain>
    </source>
</reference>
<dbReference type="PROSITE" id="PS50297">
    <property type="entry name" value="ANK_REP_REGION"/>
    <property type="match status" value="3"/>
</dbReference>
<dbReference type="InterPro" id="IPR036770">
    <property type="entry name" value="Ankyrin_rpt-contain_sf"/>
</dbReference>
<dbReference type="SMART" id="SM00248">
    <property type="entry name" value="ANK"/>
    <property type="match status" value="5"/>
</dbReference>
<dbReference type="EMBL" id="RKQL01000002">
    <property type="protein sequence ID" value="RPE70804.1"/>
    <property type="molecule type" value="Genomic_DNA"/>
</dbReference>
<dbReference type="OrthoDB" id="198309at2"/>
<accession>A0A3N4VCZ1</accession>
<protein>
    <submittedName>
        <fullName evidence="4">Uncharacterized protein</fullName>
    </submittedName>
</protein>
<proteinExistence type="predicted"/>
<dbReference type="InterPro" id="IPR002110">
    <property type="entry name" value="Ankyrin_rpt"/>
</dbReference>
<evidence type="ECO:0000313" key="5">
    <source>
        <dbReference type="Proteomes" id="UP000272193"/>
    </source>
</evidence>
<dbReference type="PANTHER" id="PTHR24171:SF8">
    <property type="entry name" value="BRCA1-ASSOCIATED RING DOMAIN PROTEIN 1"/>
    <property type="match status" value="1"/>
</dbReference>
<comment type="caution">
    <text evidence="4">The sequence shown here is derived from an EMBL/GenBank/DDBJ whole genome shotgun (WGS) entry which is preliminary data.</text>
</comment>
<feature type="repeat" description="ANK" evidence="3">
    <location>
        <begin position="161"/>
        <end position="193"/>
    </location>
</feature>
<dbReference type="PROSITE" id="PS50088">
    <property type="entry name" value="ANK_REPEAT"/>
    <property type="match status" value="3"/>
</dbReference>
<gene>
    <name evidence="4" type="ORF">EDC62_1294</name>
</gene>